<dbReference type="eggNOG" id="COG0664">
    <property type="taxonomic scope" value="Bacteria"/>
</dbReference>
<dbReference type="InterPro" id="IPR000595">
    <property type="entry name" value="cNMP-bd_dom"/>
</dbReference>
<dbReference type="PROSITE" id="PS50042">
    <property type="entry name" value="CNMP_BINDING_3"/>
    <property type="match status" value="1"/>
</dbReference>
<dbReference type="InterPro" id="IPR014710">
    <property type="entry name" value="RmlC-like_jellyroll"/>
</dbReference>
<dbReference type="KEGG" id="eao:BD94_3095"/>
<dbReference type="Proteomes" id="UP000028933">
    <property type="component" value="Chromosome"/>
</dbReference>
<dbReference type="AlphaFoldDB" id="A0A077EMT7"/>
<feature type="domain" description="Cyclic nucleotide-binding" evidence="1">
    <location>
        <begin position="1"/>
        <end position="105"/>
    </location>
</feature>
<evidence type="ECO:0000259" key="1">
    <source>
        <dbReference type="PROSITE" id="PS50042"/>
    </source>
</evidence>
<dbReference type="InterPro" id="IPR018490">
    <property type="entry name" value="cNMP-bd_dom_sf"/>
</dbReference>
<dbReference type="HOGENOM" id="CLU_075053_9_2_10"/>
<protein>
    <submittedName>
        <fullName evidence="2">cAMP-binding protein</fullName>
    </submittedName>
</protein>
<organism evidence="2 3">
    <name type="scientific">Elizabethkingia anophelis NUHP1</name>
    <dbReference type="NCBI Taxonomy" id="1338011"/>
    <lineage>
        <taxon>Bacteria</taxon>
        <taxon>Pseudomonadati</taxon>
        <taxon>Bacteroidota</taxon>
        <taxon>Flavobacteriia</taxon>
        <taxon>Flavobacteriales</taxon>
        <taxon>Weeksellaceae</taxon>
        <taxon>Elizabethkingia</taxon>
    </lineage>
</organism>
<dbReference type="Gene3D" id="2.60.120.10">
    <property type="entry name" value="Jelly Rolls"/>
    <property type="match status" value="1"/>
</dbReference>
<gene>
    <name evidence="2" type="ORF">BD94_3095</name>
</gene>
<evidence type="ECO:0000313" key="3">
    <source>
        <dbReference type="Proteomes" id="UP000028933"/>
    </source>
</evidence>
<evidence type="ECO:0000313" key="2">
    <source>
        <dbReference type="EMBL" id="AIL46870.1"/>
    </source>
</evidence>
<dbReference type="EMBL" id="CP007547">
    <property type="protein sequence ID" value="AIL46870.1"/>
    <property type="molecule type" value="Genomic_DNA"/>
</dbReference>
<dbReference type="STRING" id="1338011.BD94_3095"/>
<dbReference type="CDD" id="cd00038">
    <property type="entry name" value="CAP_ED"/>
    <property type="match status" value="1"/>
</dbReference>
<dbReference type="Pfam" id="PF00027">
    <property type="entry name" value="cNMP_binding"/>
    <property type="match status" value="1"/>
</dbReference>
<accession>A0A077EMT7</accession>
<dbReference type="SUPFAM" id="SSF51206">
    <property type="entry name" value="cAMP-binding domain-like"/>
    <property type="match status" value="1"/>
</dbReference>
<sequence length="178" mass="20817">MSSRPDINSLLKDENLFEKAIILNRNEYLKEAGSIDTNIYFIREGSVRIFISDNAEERNIRFGYSGNIIVSLDSFLSNKSSPLYIQALKKTKILVASKGSFMQLMNKDPQHLQLWNSILEDLNLQQFEREIDLLTQSPRERYHRLLKRSPQVFQQIPNKHIANYLRMTPETLSRIKKS</sequence>
<proteinExistence type="predicted"/>
<name>A0A077EMT7_9FLAO</name>
<dbReference type="RefSeq" id="WP_024566147.1">
    <property type="nucleotide sequence ID" value="NZ_CP007547.1"/>
</dbReference>
<reference evidence="2 3" key="1">
    <citation type="journal article" date="2013" name="Lancet">
        <title>First case of E anophelis outbreak in an intensive-care unit.</title>
        <authorList>
            <person name="Teo J."/>
            <person name="Tan S.Y."/>
            <person name="Tay M."/>
            <person name="Ding Y."/>
            <person name="Kjelleberg S."/>
            <person name="Givskov M."/>
            <person name="Lin R.T."/>
            <person name="Yang L."/>
        </authorList>
    </citation>
    <scope>NUCLEOTIDE SEQUENCE [LARGE SCALE GENOMIC DNA]</scope>
    <source>
        <strain evidence="2 3">NUHP1</strain>
    </source>
</reference>